<evidence type="ECO:0000313" key="4">
    <source>
        <dbReference type="Proteomes" id="UP000242415"/>
    </source>
</evidence>
<dbReference type="InterPro" id="IPR025351">
    <property type="entry name" value="Pvc16_N"/>
</dbReference>
<dbReference type="Pfam" id="PF14065">
    <property type="entry name" value="Pvc16_N"/>
    <property type="match status" value="1"/>
</dbReference>
<dbReference type="STRING" id="405436.SAMN05444365_10799"/>
<dbReference type="RefSeq" id="WP_091559131.1">
    <property type="nucleotide sequence ID" value="NZ_FNPH01000007.1"/>
</dbReference>
<feature type="region of interest" description="Disordered" evidence="1">
    <location>
        <begin position="172"/>
        <end position="208"/>
    </location>
</feature>
<evidence type="ECO:0000256" key="1">
    <source>
        <dbReference type="SAM" id="MobiDB-lite"/>
    </source>
</evidence>
<organism evidence="3 4">
    <name type="scientific">Micromonospora pattaloongensis</name>
    <dbReference type="NCBI Taxonomy" id="405436"/>
    <lineage>
        <taxon>Bacteria</taxon>
        <taxon>Bacillati</taxon>
        <taxon>Actinomycetota</taxon>
        <taxon>Actinomycetes</taxon>
        <taxon>Micromonosporales</taxon>
        <taxon>Micromonosporaceae</taxon>
        <taxon>Micromonospora</taxon>
    </lineage>
</organism>
<sequence length="208" mass="22887">MIHEIDDALRRLVREQALPSSSVDIVLEAPTKEWAARRNAPTVNLYLYDIREDLRRRSRGLVNEYDERGQVARRVAPPRYVKLSYLVTAWTQRPEDEHRLLSSLLLCFLRLDAVPPAVLTGAVATIGMPVPMTVALPPPEDRAFADVWTALGGELKPSLDLVVSVPVDSGREVPVGPPAREGMVAEVADRSADGDGDRVGHRRARAGG</sequence>
<accession>A0A1H3R6B1</accession>
<dbReference type="EMBL" id="FNPH01000007">
    <property type="protein sequence ID" value="SDZ21372.1"/>
    <property type="molecule type" value="Genomic_DNA"/>
</dbReference>
<feature type="domain" description="Pvc16 N-terminal" evidence="2">
    <location>
        <begin position="5"/>
        <end position="179"/>
    </location>
</feature>
<dbReference type="Proteomes" id="UP000242415">
    <property type="component" value="Unassembled WGS sequence"/>
</dbReference>
<gene>
    <name evidence="3" type="ORF">SAMN05444365_10799</name>
</gene>
<name>A0A1H3R6B1_9ACTN</name>
<feature type="compositionally biased region" description="Basic and acidic residues" evidence="1">
    <location>
        <begin position="187"/>
        <end position="199"/>
    </location>
</feature>
<dbReference type="OrthoDB" id="5514409at2"/>
<evidence type="ECO:0000259" key="2">
    <source>
        <dbReference type="Pfam" id="PF14065"/>
    </source>
</evidence>
<reference evidence="4" key="1">
    <citation type="submission" date="2016-10" db="EMBL/GenBank/DDBJ databases">
        <authorList>
            <person name="Varghese N."/>
            <person name="Submissions S."/>
        </authorList>
    </citation>
    <scope>NUCLEOTIDE SEQUENCE [LARGE SCALE GENOMIC DNA]</scope>
    <source>
        <strain evidence="4">DSM 45245</strain>
    </source>
</reference>
<protein>
    <recommendedName>
        <fullName evidence="2">Pvc16 N-terminal domain-containing protein</fullName>
    </recommendedName>
</protein>
<keyword evidence="4" id="KW-1185">Reference proteome</keyword>
<dbReference type="AlphaFoldDB" id="A0A1H3R6B1"/>
<proteinExistence type="predicted"/>
<evidence type="ECO:0000313" key="3">
    <source>
        <dbReference type="EMBL" id="SDZ21372.1"/>
    </source>
</evidence>